<dbReference type="PANTHER" id="PTHR37319:SF1">
    <property type="entry name" value="TRANSPOSASE TN5 DIMERISATION DOMAIN-CONTAINING PROTEIN"/>
    <property type="match status" value="1"/>
</dbReference>
<dbReference type="AlphaFoldDB" id="A0AAW9QUG1"/>
<keyword evidence="2" id="KW-1185">Reference proteome</keyword>
<accession>A0AAW9QUG1</accession>
<dbReference type="Gene3D" id="3.90.350.10">
    <property type="entry name" value="Transposase Inhibitor Protein From Tn5, Chain A, domain 1"/>
    <property type="match status" value="1"/>
</dbReference>
<dbReference type="Proteomes" id="UP001328733">
    <property type="component" value="Unassembled WGS sequence"/>
</dbReference>
<gene>
    <name evidence="1" type="ORF">V0288_10130</name>
</gene>
<name>A0AAW9QUG1_9CHRO</name>
<evidence type="ECO:0000313" key="2">
    <source>
        <dbReference type="Proteomes" id="UP001328733"/>
    </source>
</evidence>
<dbReference type="InterPro" id="IPR047768">
    <property type="entry name" value="Tn5p-like"/>
</dbReference>
<proteinExistence type="predicted"/>
<evidence type="ECO:0008006" key="3">
    <source>
        <dbReference type="Google" id="ProtNLM"/>
    </source>
</evidence>
<sequence length="151" mass="17449">MLLTTEKVEDVQAATTILRWYTYRWHVEESPKILKSGCESERYRHSAERMKTLLDFLSVIAVELLTITYLHRTRPSAPGTEIFDPVQLAVLKARARTRPPETLTISQAVEVVATGGYLEHRHRTPLGIQVLWRGWLKLHDLCEGWKLVKET</sequence>
<organism evidence="1 2">
    <name type="scientific">Pannus brasiliensis CCIBt3594</name>
    <dbReference type="NCBI Taxonomy" id="1427578"/>
    <lineage>
        <taxon>Bacteria</taxon>
        <taxon>Bacillati</taxon>
        <taxon>Cyanobacteriota</taxon>
        <taxon>Cyanophyceae</taxon>
        <taxon>Oscillatoriophycideae</taxon>
        <taxon>Chroococcales</taxon>
        <taxon>Microcystaceae</taxon>
        <taxon>Pannus</taxon>
    </lineage>
</organism>
<dbReference type="InterPro" id="IPR012337">
    <property type="entry name" value="RNaseH-like_sf"/>
</dbReference>
<dbReference type="Gene3D" id="1.10.740.10">
    <property type="entry name" value="Transferase Inhibitor Protein From Tn5, Chain"/>
    <property type="match status" value="1"/>
</dbReference>
<dbReference type="EMBL" id="JBAFSM010000016">
    <property type="protein sequence ID" value="MEG3437476.1"/>
    <property type="molecule type" value="Genomic_DNA"/>
</dbReference>
<evidence type="ECO:0000313" key="1">
    <source>
        <dbReference type="EMBL" id="MEG3437476.1"/>
    </source>
</evidence>
<dbReference type="SUPFAM" id="SSF53098">
    <property type="entry name" value="Ribonuclease H-like"/>
    <property type="match status" value="1"/>
</dbReference>
<protein>
    <recommendedName>
        <fullName evidence="3">Transposase Tn5 dimerisation domain-containing protein</fullName>
    </recommendedName>
</protein>
<reference evidence="1 2" key="1">
    <citation type="submission" date="2024-01" db="EMBL/GenBank/DDBJ databases">
        <title>Genomic insights into the taxonomy and metabolism of the cyanobacterium Pannus brasiliensis CCIBt3594.</title>
        <authorList>
            <person name="Machado M."/>
            <person name="Botero N.B."/>
            <person name="Andreote A.P.D."/>
            <person name="Feitosa A.M.T."/>
            <person name="Popin R."/>
            <person name="Sivonen K."/>
            <person name="Fiore M.F."/>
        </authorList>
    </citation>
    <scope>NUCLEOTIDE SEQUENCE [LARGE SCALE GENOMIC DNA]</scope>
    <source>
        <strain evidence="1 2">CCIBt3594</strain>
    </source>
</reference>
<dbReference type="PANTHER" id="PTHR37319">
    <property type="entry name" value="TRANSPOSASE"/>
    <property type="match status" value="1"/>
</dbReference>
<dbReference type="InterPro" id="IPR014737">
    <property type="entry name" value="Transposase_Tn5-like_C"/>
</dbReference>
<comment type="caution">
    <text evidence="1">The sequence shown here is derived from an EMBL/GenBank/DDBJ whole genome shotgun (WGS) entry which is preliminary data.</text>
</comment>
<dbReference type="RefSeq" id="WP_332864958.1">
    <property type="nucleotide sequence ID" value="NZ_JBAFSM010000016.1"/>
</dbReference>